<gene>
    <name evidence="1" type="ORF">OTU49_002691</name>
</gene>
<dbReference type="Proteomes" id="UP001445076">
    <property type="component" value="Unassembled WGS sequence"/>
</dbReference>
<dbReference type="AlphaFoldDB" id="A0AAW0XM69"/>
<dbReference type="EMBL" id="JARKIK010000032">
    <property type="protein sequence ID" value="KAK8740779.1"/>
    <property type="molecule type" value="Genomic_DNA"/>
</dbReference>
<evidence type="ECO:0000313" key="1">
    <source>
        <dbReference type="EMBL" id="KAK8740779.1"/>
    </source>
</evidence>
<comment type="caution">
    <text evidence="1">The sequence shown here is derived from an EMBL/GenBank/DDBJ whole genome shotgun (WGS) entry which is preliminary data.</text>
</comment>
<sequence>GTLKASGQECSASTRNYLTPFHAYLNKWQEIRCSQTVSEKDARGNKQDLAAVNNTVEEHGGEDTHFNGDLFRHEQCLWYTTVNSVTRAIVGDKEPLTNCGPYKLLDSPQVASHTLKL</sequence>
<accession>A0AAW0XM69</accession>
<reference evidence="1 2" key="1">
    <citation type="journal article" date="2024" name="BMC Genomics">
        <title>Genome assembly of redclaw crayfish (Cherax quadricarinatus) provides insights into its immune adaptation and hypoxia tolerance.</title>
        <authorList>
            <person name="Liu Z."/>
            <person name="Zheng J."/>
            <person name="Li H."/>
            <person name="Fang K."/>
            <person name="Wang S."/>
            <person name="He J."/>
            <person name="Zhou D."/>
            <person name="Weng S."/>
            <person name="Chi M."/>
            <person name="Gu Z."/>
            <person name="He J."/>
            <person name="Li F."/>
            <person name="Wang M."/>
        </authorList>
    </citation>
    <scope>NUCLEOTIDE SEQUENCE [LARGE SCALE GENOMIC DNA]</scope>
    <source>
        <strain evidence="1">ZL_2023a</strain>
    </source>
</reference>
<proteinExistence type="predicted"/>
<protein>
    <submittedName>
        <fullName evidence="1">Uncharacterized protein</fullName>
    </submittedName>
</protein>
<evidence type="ECO:0000313" key="2">
    <source>
        <dbReference type="Proteomes" id="UP001445076"/>
    </source>
</evidence>
<keyword evidence="2" id="KW-1185">Reference proteome</keyword>
<feature type="non-terminal residue" evidence="1">
    <location>
        <position position="1"/>
    </location>
</feature>
<name>A0AAW0XM69_CHEQU</name>
<organism evidence="1 2">
    <name type="scientific">Cherax quadricarinatus</name>
    <name type="common">Australian red claw crayfish</name>
    <dbReference type="NCBI Taxonomy" id="27406"/>
    <lineage>
        <taxon>Eukaryota</taxon>
        <taxon>Metazoa</taxon>
        <taxon>Ecdysozoa</taxon>
        <taxon>Arthropoda</taxon>
        <taxon>Crustacea</taxon>
        <taxon>Multicrustacea</taxon>
        <taxon>Malacostraca</taxon>
        <taxon>Eumalacostraca</taxon>
        <taxon>Eucarida</taxon>
        <taxon>Decapoda</taxon>
        <taxon>Pleocyemata</taxon>
        <taxon>Astacidea</taxon>
        <taxon>Parastacoidea</taxon>
        <taxon>Parastacidae</taxon>
        <taxon>Cherax</taxon>
    </lineage>
</organism>